<dbReference type="SUPFAM" id="SSF47473">
    <property type="entry name" value="EF-hand"/>
    <property type="match status" value="1"/>
</dbReference>
<dbReference type="InterPro" id="IPR011992">
    <property type="entry name" value="EF-hand-dom_pair"/>
</dbReference>
<dbReference type="AlphaFoldDB" id="A0A0P1APV4"/>
<organism evidence="3 4">
    <name type="scientific">Plasmopara halstedii</name>
    <name type="common">Downy mildew of sunflower</name>
    <dbReference type="NCBI Taxonomy" id="4781"/>
    <lineage>
        <taxon>Eukaryota</taxon>
        <taxon>Sar</taxon>
        <taxon>Stramenopiles</taxon>
        <taxon>Oomycota</taxon>
        <taxon>Peronosporomycetes</taxon>
        <taxon>Peronosporales</taxon>
        <taxon>Peronosporaceae</taxon>
        <taxon>Plasmopara</taxon>
    </lineage>
</organism>
<keyword evidence="1" id="KW-0106">Calcium</keyword>
<dbReference type="InterPro" id="IPR018247">
    <property type="entry name" value="EF_Hand_1_Ca_BS"/>
</dbReference>
<reference evidence="4" key="1">
    <citation type="submission" date="2014-09" db="EMBL/GenBank/DDBJ databases">
        <authorList>
            <person name="Sharma Rahul"/>
            <person name="Thines Marco"/>
        </authorList>
    </citation>
    <scope>NUCLEOTIDE SEQUENCE [LARGE SCALE GENOMIC DNA]</scope>
</reference>
<dbReference type="Proteomes" id="UP000054928">
    <property type="component" value="Unassembled WGS sequence"/>
</dbReference>
<evidence type="ECO:0000256" key="1">
    <source>
        <dbReference type="ARBA" id="ARBA00022837"/>
    </source>
</evidence>
<evidence type="ECO:0000313" key="4">
    <source>
        <dbReference type="Proteomes" id="UP000054928"/>
    </source>
</evidence>
<name>A0A0P1APV4_PLAHL</name>
<dbReference type="EMBL" id="CCYD01000666">
    <property type="protein sequence ID" value="CEG43392.1"/>
    <property type="molecule type" value="Genomic_DNA"/>
</dbReference>
<keyword evidence="4" id="KW-1185">Reference proteome</keyword>
<dbReference type="OrthoDB" id="61834at2759"/>
<dbReference type="RefSeq" id="XP_024579761.1">
    <property type="nucleotide sequence ID" value="XM_024729378.1"/>
</dbReference>
<accession>A0A0P1APV4</accession>
<evidence type="ECO:0000313" key="3">
    <source>
        <dbReference type="EMBL" id="CEG43392.1"/>
    </source>
</evidence>
<dbReference type="OMA" id="MLSHYMA"/>
<sequence>MAPSLRLSLRCFNLQPIQELPELKSILAVQNLVTTIPKQPKPLHFKAFNRWIETYCCKHSLDSESKLDEGDFNAFMKEAGNYLLKLEEEAFQDCRKIGLMMDEELSSPKTDAFAEAVKVKLSRHMCKQDATTFGLLDKDKDGFVCTEDVKLFLQVTAHGNGAHWLKRQFQLYDDDGDEMVNEAESKSILNSMVATQKAVMTEIFANHVEHMPKKCSKHFTKSMVEVDFKTNIPEKMRCVFHFANKLDKECRSCNWEMFLDSQKSEFLELHNLIAIYAKGFYDERFTFYQRKQDNQKLRYKGLGLAAAIVLGDYLAAVI</sequence>
<dbReference type="PROSITE" id="PS50222">
    <property type="entry name" value="EF_HAND_2"/>
    <property type="match status" value="1"/>
</dbReference>
<evidence type="ECO:0000259" key="2">
    <source>
        <dbReference type="PROSITE" id="PS50222"/>
    </source>
</evidence>
<dbReference type="GO" id="GO:0005509">
    <property type="term" value="F:calcium ion binding"/>
    <property type="evidence" value="ECO:0007669"/>
    <property type="project" value="InterPro"/>
</dbReference>
<dbReference type="InterPro" id="IPR002048">
    <property type="entry name" value="EF_hand_dom"/>
</dbReference>
<proteinExistence type="predicted"/>
<dbReference type="PROSITE" id="PS00018">
    <property type="entry name" value="EF_HAND_1"/>
    <property type="match status" value="1"/>
</dbReference>
<feature type="domain" description="EF-hand" evidence="2">
    <location>
        <begin position="133"/>
        <end position="159"/>
    </location>
</feature>
<protein>
    <recommendedName>
        <fullName evidence="2">EF-hand domain-containing protein</fullName>
    </recommendedName>
</protein>
<dbReference type="GeneID" id="36408644"/>
<dbReference type="Gene3D" id="1.10.238.10">
    <property type="entry name" value="EF-hand"/>
    <property type="match status" value="1"/>
</dbReference>